<dbReference type="AlphaFoldDB" id="A0A1H2SPQ5"/>
<dbReference type="RefSeq" id="WP_139297500.1">
    <property type="nucleotide sequence ID" value="NZ_FNNH01000008.1"/>
</dbReference>
<evidence type="ECO:0000313" key="1">
    <source>
        <dbReference type="EMBL" id="SDW33633.1"/>
    </source>
</evidence>
<reference evidence="1 2" key="1">
    <citation type="submission" date="2016-10" db="EMBL/GenBank/DDBJ databases">
        <authorList>
            <person name="de Groot N.N."/>
        </authorList>
    </citation>
    <scope>NUCLEOTIDE SEQUENCE [LARGE SCALE GENOMIC DNA]</scope>
    <source>
        <strain evidence="1 2">Nm110</strain>
    </source>
</reference>
<name>A0A1H2SPQ5_9PROT</name>
<organism evidence="1 2">
    <name type="scientific">Nitrosomonas communis</name>
    <dbReference type="NCBI Taxonomy" id="44574"/>
    <lineage>
        <taxon>Bacteria</taxon>
        <taxon>Pseudomonadati</taxon>
        <taxon>Pseudomonadota</taxon>
        <taxon>Betaproteobacteria</taxon>
        <taxon>Nitrosomonadales</taxon>
        <taxon>Nitrosomonadaceae</taxon>
        <taxon>Nitrosomonas</taxon>
    </lineage>
</organism>
<protein>
    <submittedName>
        <fullName evidence="1">Uncharacterized protein</fullName>
    </submittedName>
</protein>
<evidence type="ECO:0000313" key="2">
    <source>
        <dbReference type="Proteomes" id="UP000183454"/>
    </source>
</evidence>
<sequence>MEKPEKEYGKLTLDQFKQIVSELPEIRSQIEELPELIRSAPKEKINTMLDEGIYWAMVYELPFHEQIALLFCALGRTKKLSEAQRCQILQCNTTFFAFVTMQDFVCCLLKWNGIAG</sequence>
<gene>
    <name evidence="1" type="ORF">SAMN05421882_10085</name>
</gene>
<dbReference type="EMBL" id="FNNH01000008">
    <property type="protein sequence ID" value="SDW33633.1"/>
    <property type="molecule type" value="Genomic_DNA"/>
</dbReference>
<dbReference type="Proteomes" id="UP000183454">
    <property type="component" value="Unassembled WGS sequence"/>
</dbReference>
<accession>A0A1H2SPQ5</accession>
<proteinExistence type="predicted"/>